<evidence type="ECO:0000313" key="2">
    <source>
        <dbReference type="EMBL" id="BBO99724.1"/>
    </source>
</evidence>
<dbReference type="PANTHER" id="PTHR33525">
    <property type="match status" value="1"/>
</dbReference>
<dbReference type="KEGG" id="sniv:SFSGTM_04330"/>
<dbReference type="InterPro" id="IPR013976">
    <property type="entry name" value="HDOD"/>
</dbReference>
<protein>
    <submittedName>
        <fullName evidence="2">Phosphohydrolase</fullName>
    </submittedName>
</protein>
<name>A0A809RDK6_9PROT</name>
<dbReference type="SUPFAM" id="SSF109604">
    <property type="entry name" value="HD-domain/PDEase-like"/>
    <property type="match status" value="1"/>
</dbReference>
<keyword evidence="3" id="KW-1185">Reference proteome</keyword>
<dbReference type="Gene3D" id="1.10.3210.10">
    <property type="entry name" value="Hypothetical protein af1432"/>
    <property type="match status" value="1"/>
</dbReference>
<dbReference type="EMBL" id="AP021881">
    <property type="protein sequence ID" value="BBO99724.1"/>
    <property type="molecule type" value="Genomic_DNA"/>
</dbReference>
<dbReference type="RefSeq" id="WP_162083735.1">
    <property type="nucleotide sequence ID" value="NZ_AP021881.1"/>
</dbReference>
<gene>
    <name evidence="2" type="ORF">SFSGTM_04330</name>
</gene>
<dbReference type="GO" id="GO:0016787">
    <property type="term" value="F:hydrolase activity"/>
    <property type="evidence" value="ECO:0007669"/>
    <property type="project" value="UniProtKB-KW"/>
</dbReference>
<organism evidence="2 3">
    <name type="scientific">Sulfuriferula nivalis</name>
    <dbReference type="NCBI Taxonomy" id="2675298"/>
    <lineage>
        <taxon>Bacteria</taxon>
        <taxon>Pseudomonadati</taxon>
        <taxon>Pseudomonadota</taxon>
        <taxon>Betaproteobacteria</taxon>
        <taxon>Nitrosomonadales</taxon>
        <taxon>Sulfuricellaceae</taxon>
        <taxon>Sulfuriferula</taxon>
    </lineage>
</organism>
<accession>A0A809RDK6</accession>
<evidence type="ECO:0000313" key="3">
    <source>
        <dbReference type="Proteomes" id="UP000463939"/>
    </source>
</evidence>
<sequence length="276" mass="31142">MAATDMQVVLDKLHQLPVMPLVIQEVISSFNNPDLDARYLGGKIAQDQGLTAKVLRVVNSAFYALPKKIVSMQDAVVIMGFNNVRSLVLSAAFLRAFPSAGEGYFDNYAHWKRSFRVAIYAKALAKCMKYDQEMAFTSGMFYDIGQLMMDICIHEQFDKILEQHAQSGQSLLEIEQLLLGFDHAMVGAEVVKRWNFPSEIVHVIRYWRTPDQIPFELVTAIVHVAVLIENGLRGEGLVEQLPQFSRNQFEIHWEQIEPCLPDAAQVDASVDLLLAI</sequence>
<keyword evidence="2" id="KW-0378">Hydrolase</keyword>
<dbReference type="Proteomes" id="UP000463939">
    <property type="component" value="Chromosome"/>
</dbReference>
<evidence type="ECO:0000259" key="1">
    <source>
        <dbReference type="PROSITE" id="PS51833"/>
    </source>
</evidence>
<dbReference type="PANTHER" id="PTHR33525:SF3">
    <property type="entry name" value="RIBONUCLEASE Y"/>
    <property type="match status" value="1"/>
</dbReference>
<dbReference type="Pfam" id="PF08668">
    <property type="entry name" value="HDOD"/>
    <property type="match status" value="1"/>
</dbReference>
<dbReference type="AlphaFoldDB" id="A0A809RDK6"/>
<reference evidence="3" key="1">
    <citation type="submission" date="2019-11" db="EMBL/GenBank/DDBJ databases">
        <title>Isolation and characterization of a novel species in the genus Sulfuriferula.</title>
        <authorList>
            <person name="Mochizuki J."/>
            <person name="Kojima H."/>
            <person name="Fukui M."/>
        </authorList>
    </citation>
    <scope>NUCLEOTIDE SEQUENCE [LARGE SCALE GENOMIC DNA]</scope>
    <source>
        <strain evidence="3">SGTM</strain>
    </source>
</reference>
<proteinExistence type="predicted"/>
<dbReference type="PROSITE" id="PS51833">
    <property type="entry name" value="HDOD"/>
    <property type="match status" value="1"/>
</dbReference>
<feature type="domain" description="HDOD" evidence="1">
    <location>
        <begin position="16"/>
        <end position="210"/>
    </location>
</feature>
<dbReference type="InterPro" id="IPR052340">
    <property type="entry name" value="RNase_Y/CdgJ"/>
</dbReference>